<reference evidence="2 3" key="1">
    <citation type="submission" date="2024-02" db="EMBL/GenBank/DDBJ databases">
        <authorList>
            <person name="Chen Y."/>
            <person name="Shah S."/>
            <person name="Dougan E. K."/>
            <person name="Thang M."/>
            <person name="Chan C."/>
        </authorList>
    </citation>
    <scope>NUCLEOTIDE SEQUENCE [LARGE SCALE GENOMIC DNA]</scope>
</reference>
<protein>
    <submittedName>
        <fullName evidence="2">Uncharacterized protein</fullName>
    </submittedName>
</protein>
<gene>
    <name evidence="2" type="ORF">SCF082_LOCUS11677</name>
</gene>
<name>A0ABP0JEK4_9DINO</name>
<dbReference type="EMBL" id="CAXAMM010006947">
    <property type="protein sequence ID" value="CAK9012836.1"/>
    <property type="molecule type" value="Genomic_DNA"/>
</dbReference>
<accession>A0ABP0JEK4</accession>
<comment type="caution">
    <text evidence="2">The sequence shown here is derived from an EMBL/GenBank/DDBJ whole genome shotgun (WGS) entry which is preliminary data.</text>
</comment>
<feature type="region of interest" description="Disordered" evidence="1">
    <location>
        <begin position="125"/>
        <end position="147"/>
    </location>
</feature>
<evidence type="ECO:0000313" key="2">
    <source>
        <dbReference type="EMBL" id="CAK9012836.1"/>
    </source>
</evidence>
<evidence type="ECO:0000313" key="3">
    <source>
        <dbReference type="Proteomes" id="UP001642464"/>
    </source>
</evidence>
<dbReference type="Proteomes" id="UP001642464">
    <property type="component" value="Unassembled WGS sequence"/>
</dbReference>
<keyword evidence="3" id="KW-1185">Reference proteome</keyword>
<evidence type="ECO:0000256" key="1">
    <source>
        <dbReference type="SAM" id="MobiDB-lite"/>
    </source>
</evidence>
<proteinExistence type="predicted"/>
<sequence>MNGEGVPSARKSEVTFLEDGLKHAHQMNRLLNVNLTDRDQICEMAVEIIKELSEVPEIPEEIRKGLKALQAKLAPIDVLQPALGAGTQQWEAGYSEEHVEQVQSDRNWYYQKLMEVIFRCQGQGGSRWKSESKSSMDEPSSDKPIALKTARSTIMEMREKERAALAAEWPWEKLQAFCVELLGAFS</sequence>
<organism evidence="2 3">
    <name type="scientific">Durusdinium trenchii</name>
    <dbReference type="NCBI Taxonomy" id="1381693"/>
    <lineage>
        <taxon>Eukaryota</taxon>
        <taxon>Sar</taxon>
        <taxon>Alveolata</taxon>
        <taxon>Dinophyceae</taxon>
        <taxon>Suessiales</taxon>
        <taxon>Symbiodiniaceae</taxon>
        <taxon>Durusdinium</taxon>
    </lineage>
</organism>